<dbReference type="InterPro" id="IPR050266">
    <property type="entry name" value="AB_hydrolase_sf"/>
</dbReference>
<reference evidence="3 4" key="1">
    <citation type="submission" date="2018-07" db="EMBL/GenBank/DDBJ databases">
        <title>Genomic Encyclopedia of Type Strains, Phase III (KMG-III): the genomes of soil and plant-associated and newly described type strains.</title>
        <authorList>
            <person name="Whitman W."/>
        </authorList>
    </citation>
    <scope>NUCLEOTIDE SEQUENCE [LARGE SCALE GENOMIC DNA]</scope>
    <source>
        <strain evidence="3 4">CECT 8236</strain>
    </source>
</reference>
<evidence type="ECO:0000313" key="4">
    <source>
        <dbReference type="Proteomes" id="UP000256869"/>
    </source>
</evidence>
<protein>
    <submittedName>
        <fullName evidence="3">Pimeloyl-ACP methyl ester carboxylesterase</fullName>
    </submittedName>
</protein>
<evidence type="ECO:0000256" key="1">
    <source>
        <dbReference type="ARBA" id="ARBA00022801"/>
    </source>
</evidence>
<gene>
    <name evidence="3" type="ORF">DFP95_1169</name>
</gene>
<dbReference type="Gene3D" id="3.40.50.1820">
    <property type="entry name" value="alpha/beta hydrolase"/>
    <property type="match status" value="1"/>
</dbReference>
<dbReference type="GO" id="GO:0016020">
    <property type="term" value="C:membrane"/>
    <property type="evidence" value="ECO:0007669"/>
    <property type="project" value="TreeGrafter"/>
</dbReference>
<dbReference type="PANTHER" id="PTHR43798:SF31">
    <property type="entry name" value="AB HYDROLASE SUPERFAMILY PROTEIN YCLE"/>
    <property type="match status" value="1"/>
</dbReference>
<dbReference type="InterPro" id="IPR000073">
    <property type="entry name" value="AB_hydrolase_1"/>
</dbReference>
<dbReference type="Proteomes" id="UP000256869">
    <property type="component" value="Unassembled WGS sequence"/>
</dbReference>
<evidence type="ECO:0000313" key="3">
    <source>
        <dbReference type="EMBL" id="RED55683.1"/>
    </source>
</evidence>
<organism evidence="3 4">
    <name type="scientific">Cohnella lupini</name>
    <dbReference type="NCBI Taxonomy" id="1294267"/>
    <lineage>
        <taxon>Bacteria</taxon>
        <taxon>Bacillati</taxon>
        <taxon>Bacillota</taxon>
        <taxon>Bacilli</taxon>
        <taxon>Bacillales</taxon>
        <taxon>Paenibacillaceae</taxon>
        <taxon>Cohnella</taxon>
    </lineage>
</organism>
<dbReference type="EMBL" id="QRDY01000016">
    <property type="protein sequence ID" value="RED55683.1"/>
    <property type="molecule type" value="Genomic_DNA"/>
</dbReference>
<dbReference type="Pfam" id="PF00561">
    <property type="entry name" value="Abhydrolase_1"/>
    <property type="match status" value="1"/>
</dbReference>
<dbReference type="OrthoDB" id="9773293at2"/>
<dbReference type="RefSeq" id="WP_115994649.1">
    <property type="nucleotide sequence ID" value="NZ_QRDY01000016.1"/>
</dbReference>
<keyword evidence="1" id="KW-0378">Hydrolase</keyword>
<evidence type="ECO:0000259" key="2">
    <source>
        <dbReference type="Pfam" id="PF00561"/>
    </source>
</evidence>
<dbReference type="InterPro" id="IPR029058">
    <property type="entry name" value="AB_hydrolase_fold"/>
</dbReference>
<feature type="domain" description="AB hydrolase-1" evidence="2">
    <location>
        <begin position="26"/>
        <end position="266"/>
    </location>
</feature>
<dbReference type="PANTHER" id="PTHR43798">
    <property type="entry name" value="MONOACYLGLYCEROL LIPASE"/>
    <property type="match status" value="1"/>
</dbReference>
<dbReference type="GO" id="GO:0016787">
    <property type="term" value="F:hydrolase activity"/>
    <property type="evidence" value="ECO:0007669"/>
    <property type="project" value="UniProtKB-KW"/>
</dbReference>
<keyword evidence="4" id="KW-1185">Reference proteome</keyword>
<proteinExistence type="predicted"/>
<accession>A0A3D9I1Q8</accession>
<name>A0A3D9I1Q8_9BACL</name>
<sequence length="292" mass="32833">MRKDSRQFINGKGYKVEYSLVGSGEPVLVLHGGHSNCFEELGNSELVEQGYSVITPSRPGYGRTSRELGDSLNTACDVYIELLDELRIHQVHVIAISAAGPSGIHLVSRYPDRVKSLVLQSAVTKRWLTSDDKLYKSARIMFHPIIEKFVWALMRLMNKISPALLFNSMIPSFSSLPKEKVLPQIDVEDRRRFGKMIDLQRSGYGFLIDLAQTGSDMTSLLSAVHCPALIMHSIHDSSVPLEHARHARLNIPNARLCELDSWGHLIWLGAGRAEMYRMLFAFLTDNKKVNLS</sequence>
<dbReference type="AlphaFoldDB" id="A0A3D9I1Q8"/>
<comment type="caution">
    <text evidence="3">The sequence shown here is derived from an EMBL/GenBank/DDBJ whole genome shotgun (WGS) entry which is preliminary data.</text>
</comment>
<dbReference type="SUPFAM" id="SSF53474">
    <property type="entry name" value="alpha/beta-Hydrolases"/>
    <property type="match status" value="1"/>
</dbReference>